<dbReference type="RefSeq" id="WP_141420903.1">
    <property type="nucleotide sequence ID" value="NZ_VIAR01000003.1"/>
</dbReference>
<evidence type="ECO:0000256" key="1">
    <source>
        <dbReference type="SAM" id="Coils"/>
    </source>
</evidence>
<dbReference type="PANTHER" id="PTHR31005">
    <property type="entry name" value="DUF4139 DOMAIN-CONTAINING PROTEIN"/>
    <property type="match status" value="1"/>
</dbReference>
<dbReference type="InterPro" id="IPR011935">
    <property type="entry name" value="CHP02231"/>
</dbReference>
<dbReference type="NCBIfam" id="TIGR02231">
    <property type="entry name" value="mucoidy inhibitor MuiA family protein"/>
    <property type="match status" value="2"/>
</dbReference>
<comment type="caution">
    <text evidence="4">The sequence shown here is derived from an EMBL/GenBank/DDBJ whole genome shotgun (WGS) entry which is preliminary data.</text>
</comment>
<dbReference type="OrthoDB" id="634585at2"/>
<keyword evidence="5" id="KW-1185">Reference proteome</keyword>
<dbReference type="PANTHER" id="PTHR31005:SF8">
    <property type="entry name" value="DUF4139 DOMAIN-CONTAINING PROTEIN"/>
    <property type="match status" value="1"/>
</dbReference>
<dbReference type="Proteomes" id="UP000317169">
    <property type="component" value="Unassembled WGS sequence"/>
</dbReference>
<name>A0A507ZQ08_9FLAO</name>
<feature type="coiled-coil region" evidence="1">
    <location>
        <begin position="162"/>
        <end position="189"/>
    </location>
</feature>
<dbReference type="Pfam" id="PF13598">
    <property type="entry name" value="DUF4139"/>
    <property type="match status" value="1"/>
</dbReference>
<dbReference type="InterPro" id="IPR008969">
    <property type="entry name" value="CarboxyPept-like_regulatory"/>
</dbReference>
<proteinExistence type="predicted"/>
<gene>
    <name evidence="4" type="ORF">FKR84_03955</name>
</gene>
<evidence type="ECO:0000313" key="4">
    <source>
        <dbReference type="EMBL" id="TQD39660.1"/>
    </source>
</evidence>
<evidence type="ECO:0000259" key="3">
    <source>
        <dbReference type="Pfam" id="PF13600"/>
    </source>
</evidence>
<dbReference type="InterPro" id="IPR025554">
    <property type="entry name" value="DUF4140"/>
</dbReference>
<protein>
    <submittedName>
        <fullName evidence="4">Mucoidy inhibitor MuiA family protein</fullName>
    </submittedName>
</protein>
<dbReference type="InterPro" id="IPR037291">
    <property type="entry name" value="DUF4139"/>
</dbReference>
<evidence type="ECO:0000259" key="2">
    <source>
        <dbReference type="Pfam" id="PF13598"/>
    </source>
</evidence>
<feature type="coiled-coil region" evidence="1">
    <location>
        <begin position="95"/>
        <end position="129"/>
    </location>
</feature>
<dbReference type="Pfam" id="PF13715">
    <property type="entry name" value="CarbopepD_reg_2"/>
    <property type="match status" value="1"/>
</dbReference>
<dbReference type="EMBL" id="VIAR01000003">
    <property type="protein sequence ID" value="TQD39660.1"/>
    <property type="molecule type" value="Genomic_DNA"/>
</dbReference>
<sequence>MRIAYILFLLPFYVLAGSIEPKITPKKVTLYLEKAQIHATSNFHLKAGRTQVVFKQISSEVDPASIQVKGLGKLNLHSVSFQTNYIENKDISTPLKNFQQQLDKLNREKAVLEFEKDGLEKELSLLEANKHVNNEKQNLSVNQLEAYTVFYRNKTTSVKTKQYDLKIALEQLSKNIQNLKKQISTAKADAEKPTGEIILELEAPNAQTATLEISYVVNNAGWYPSYEIKSENLNSNLQFDYKANVYQATGQDWETVKITLSTGNPNLSNQKPEVKPHYLNFVRYNYSKPNYKSQPKYRYNPGVDFVRGKVTDKSGMPLPGVNVIIQNTRVGTQTDFDGNYSLEIPNGRKLSFSSVGFDTKVVPIYSSQINVSLSSGAALEEVVVSALADSRYKEDAEYIRQPEVKKDIALSQVLFEISKPYTITSSSETQIINIDQFEIPAKYQHFSAPLVNPEVYLTASVEDYEQYDMLPGDANIYFDGSYAGKVFLDPRLAESKLQLSLGVDPSIIVERTRVNNKKDKSFFGNTLKVNRNYTLKINNQKNRPINLKLIDRIPVSQNDAISIEDIDYGQAELNKDTGILTWELKIGALEQTDKKFSYQVNYPKGKTINLD</sequence>
<evidence type="ECO:0000313" key="5">
    <source>
        <dbReference type="Proteomes" id="UP000317169"/>
    </source>
</evidence>
<feature type="domain" description="DUF4140" evidence="3">
    <location>
        <begin position="28"/>
        <end position="126"/>
    </location>
</feature>
<keyword evidence="1" id="KW-0175">Coiled coil</keyword>
<dbReference type="Pfam" id="PF13600">
    <property type="entry name" value="DUF4140"/>
    <property type="match status" value="1"/>
</dbReference>
<dbReference type="AlphaFoldDB" id="A0A507ZQ08"/>
<accession>A0A507ZQ08</accession>
<dbReference type="Gene3D" id="2.60.40.1120">
    <property type="entry name" value="Carboxypeptidase-like, regulatory domain"/>
    <property type="match status" value="1"/>
</dbReference>
<reference evidence="4 5" key="1">
    <citation type="submission" date="2019-06" db="EMBL/GenBank/DDBJ databases">
        <title>Flavibacter putida gen. nov., sp. nov., a novel marine bacterium of the family Flavobacteriaceae isolated from coastal seawater.</title>
        <authorList>
            <person name="Feng X."/>
        </authorList>
    </citation>
    <scope>NUCLEOTIDE SEQUENCE [LARGE SCALE GENOMIC DNA]</scope>
    <source>
        <strain evidence="4 5">PLHSN227</strain>
    </source>
</reference>
<organism evidence="4 5">
    <name type="scientific">Haloflavibacter putidus</name>
    <dbReference type="NCBI Taxonomy" id="2576776"/>
    <lineage>
        <taxon>Bacteria</taxon>
        <taxon>Pseudomonadati</taxon>
        <taxon>Bacteroidota</taxon>
        <taxon>Flavobacteriia</taxon>
        <taxon>Flavobacteriales</taxon>
        <taxon>Flavobacteriaceae</taxon>
        <taxon>Haloflavibacter</taxon>
    </lineage>
</organism>
<feature type="domain" description="DUF4139" evidence="2">
    <location>
        <begin position="211"/>
        <end position="604"/>
    </location>
</feature>
<dbReference type="SUPFAM" id="SSF49464">
    <property type="entry name" value="Carboxypeptidase regulatory domain-like"/>
    <property type="match status" value="1"/>
</dbReference>